<sequence>MAEEAFAVWDGMAGEERLEGEHTPECGFAVQEGGVDDVPVGGAYVDANYGSSGGSGPGEEQRIEETDVVETEAREMAREDTGRWSDDECDHEDEDVEEPGVDVPAGGVGDEGGTVPSGFWTRYPSRREPPWRRAEREGRGDSGSAESSERSGSLGWRSDTAGDVLGSGDDGTVDPEMRFMKRKLSKLLSTFPEGEAGPKVLGRLGCLFERLSFGDPEHFVVHATGGCQGFLDISERVVRISWVCNPKRSGKPWDPIECGDRLALINGRIGYDQAGGLVIVMLKHADPRKSGHVFKTNIGGIASRRARILEVTEIQGGVGGGAVGALAAGYRPKLSVDNNERAIRAGDCGARPPLDGAGERGSAFCRPYRRIRNHCCWARCWDAGHGAETRLAQ</sequence>
<proteinExistence type="predicted"/>
<gene>
    <name evidence="2" type="ORF">PGLA2088_LOCUS51549</name>
</gene>
<feature type="compositionally biased region" description="Basic and acidic residues" evidence="1">
    <location>
        <begin position="125"/>
        <end position="140"/>
    </location>
</feature>
<reference evidence="2" key="1">
    <citation type="submission" date="2021-02" db="EMBL/GenBank/DDBJ databases">
        <authorList>
            <person name="Dougan E. K."/>
            <person name="Rhodes N."/>
            <person name="Thang M."/>
            <person name="Chan C."/>
        </authorList>
    </citation>
    <scope>NUCLEOTIDE SEQUENCE</scope>
</reference>
<organism evidence="2 3">
    <name type="scientific">Polarella glacialis</name>
    <name type="common">Dinoflagellate</name>
    <dbReference type="NCBI Taxonomy" id="89957"/>
    <lineage>
        <taxon>Eukaryota</taxon>
        <taxon>Sar</taxon>
        <taxon>Alveolata</taxon>
        <taxon>Dinophyceae</taxon>
        <taxon>Suessiales</taxon>
        <taxon>Suessiaceae</taxon>
        <taxon>Polarella</taxon>
    </lineage>
</organism>
<protein>
    <submittedName>
        <fullName evidence="2">Uncharacterized protein</fullName>
    </submittedName>
</protein>
<dbReference type="Proteomes" id="UP000626109">
    <property type="component" value="Unassembled WGS sequence"/>
</dbReference>
<evidence type="ECO:0000313" key="3">
    <source>
        <dbReference type="Proteomes" id="UP000626109"/>
    </source>
</evidence>
<feature type="compositionally biased region" description="Acidic residues" evidence="1">
    <location>
        <begin position="87"/>
        <end position="100"/>
    </location>
</feature>
<feature type="compositionally biased region" description="Low complexity" evidence="1">
    <location>
        <begin position="142"/>
        <end position="153"/>
    </location>
</feature>
<feature type="compositionally biased region" description="Basic and acidic residues" evidence="1">
    <location>
        <begin position="74"/>
        <end position="86"/>
    </location>
</feature>
<comment type="caution">
    <text evidence="2">The sequence shown here is derived from an EMBL/GenBank/DDBJ whole genome shotgun (WGS) entry which is preliminary data.</text>
</comment>
<evidence type="ECO:0000313" key="2">
    <source>
        <dbReference type="EMBL" id="CAE8743736.1"/>
    </source>
</evidence>
<evidence type="ECO:0000256" key="1">
    <source>
        <dbReference type="SAM" id="MobiDB-lite"/>
    </source>
</evidence>
<name>A0A813LUF1_POLGL</name>
<accession>A0A813LUF1</accession>
<feature type="region of interest" description="Disordered" evidence="1">
    <location>
        <begin position="74"/>
        <end position="175"/>
    </location>
</feature>
<dbReference type="EMBL" id="CAJNNW010037671">
    <property type="protein sequence ID" value="CAE8743736.1"/>
    <property type="molecule type" value="Genomic_DNA"/>
</dbReference>
<dbReference type="AlphaFoldDB" id="A0A813LUF1"/>